<dbReference type="STRING" id="913024.SAMN05421741_103201"/>
<dbReference type="EMBL" id="FOVI01000003">
    <property type="protein sequence ID" value="SFN30660.1"/>
    <property type="molecule type" value="Genomic_DNA"/>
</dbReference>
<dbReference type="RefSeq" id="WP_091519452.1">
    <property type="nucleotide sequence ID" value="NZ_FOVI01000003.1"/>
</dbReference>
<organism evidence="1 2">
    <name type="scientific">Paenimyroides ummariense</name>
    <dbReference type="NCBI Taxonomy" id="913024"/>
    <lineage>
        <taxon>Bacteria</taxon>
        <taxon>Pseudomonadati</taxon>
        <taxon>Bacteroidota</taxon>
        <taxon>Flavobacteriia</taxon>
        <taxon>Flavobacteriales</taxon>
        <taxon>Flavobacteriaceae</taxon>
        <taxon>Paenimyroides</taxon>
    </lineage>
</organism>
<evidence type="ECO:0000313" key="1">
    <source>
        <dbReference type="EMBL" id="SFN30660.1"/>
    </source>
</evidence>
<protein>
    <submittedName>
        <fullName evidence="1">Uncharacterized protein</fullName>
    </submittedName>
</protein>
<evidence type="ECO:0000313" key="2">
    <source>
        <dbReference type="Proteomes" id="UP000199036"/>
    </source>
</evidence>
<accession>A0A1I4XZK3</accession>
<dbReference type="OrthoDB" id="645138at2"/>
<dbReference type="Proteomes" id="UP000199036">
    <property type="component" value="Unassembled WGS sequence"/>
</dbReference>
<name>A0A1I4XZK3_9FLAO</name>
<gene>
    <name evidence="1" type="ORF">SAMN05421741_103201</name>
</gene>
<reference evidence="2" key="1">
    <citation type="submission" date="2016-10" db="EMBL/GenBank/DDBJ databases">
        <authorList>
            <person name="Varghese N."/>
            <person name="Submissions S."/>
        </authorList>
    </citation>
    <scope>NUCLEOTIDE SEQUENCE [LARGE SCALE GENOMIC DNA]</scope>
    <source>
        <strain evidence="2">DS-12</strain>
    </source>
</reference>
<sequence>MASQDGIFKIKGTLGGVTFYKTKDGHLAREKGGIDKKRMAKDPAFKRTRENGSEFGRAGTYGKYLRSAFRPMLNNTSDKRVVSRLVKDLMTIIKTDTVNARGERTPIEGNFELLRGFEFNSNGLLSNTLYVPYNASIDRASGDVSVELPELVPEQMISAPAGTTHFKIVAGASEVDFQAGNSLTVYTGTAEIPWNSDTMPALTLDLELTAASELPLVLLLGVEFYQEINGVFYMLNNGSFNALAVVNLNKQ</sequence>
<dbReference type="AlphaFoldDB" id="A0A1I4XZK3"/>
<proteinExistence type="predicted"/>
<keyword evidence="2" id="KW-1185">Reference proteome</keyword>